<evidence type="ECO:0000256" key="7">
    <source>
        <dbReference type="PROSITE-ProRule" id="PRU00201"/>
    </source>
</evidence>
<evidence type="ECO:0000256" key="8">
    <source>
        <dbReference type="SAM" id="MobiDB-lite"/>
    </source>
</evidence>
<evidence type="ECO:0000256" key="1">
    <source>
        <dbReference type="ARBA" id="ARBA00004123"/>
    </source>
</evidence>
<dbReference type="PROSITE" id="PS01264">
    <property type="entry name" value="TBOX_2"/>
    <property type="match status" value="1"/>
</dbReference>
<dbReference type="PROSITE" id="PS50252">
    <property type="entry name" value="TBOX_3"/>
    <property type="match status" value="1"/>
</dbReference>
<evidence type="ECO:0000256" key="3">
    <source>
        <dbReference type="ARBA" id="ARBA00023125"/>
    </source>
</evidence>
<evidence type="ECO:0000256" key="4">
    <source>
        <dbReference type="ARBA" id="ARBA00023163"/>
    </source>
</evidence>
<dbReference type="PANTHER" id="PTHR11267:SF190">
    <property type="entry name" value="T-BOX TRANSCRIPTION FACTOR TBX20"/>
    <property type="match status" value="1"/>
</dbReference>
<keyword evidence="11" id="KW-1185">Reference proteome</keyword>
<dbReference type="AlphaFoldDB" id="A0A8C9EP38"/>
<dbReference type="Gene3D" id="2.60.40.820">
    <property type="entry name" value="Transcription factor, T-box"/>
    <property type="match status" value="1"/>
</dbReference>
<keyword evidence="4" id="KW-0804">Transcription</keyword>
<dbReference type="GO" id="GO:0005634">
    <property type="term" value="C:nucleus"/>
    <property type="evidence" value="ECO:0007669"/>
    <property type="project" value="UniProtKB-SubCell"/>
</dbReference>
<keyword evidence="5 7" id="KW-0539">Nucleus</keyword>
<dbReference type="InterPro" id="IPR008967">
    <property type="entry name" value="p53-like_TF_DNA-bd_sf"/>
</dbReference>
<feature type="compositionally biased region" description="Polar residues" evidence="8">
    <location>
        <begin position="271"/>
        <end position="283"/>
    </location>
</feature>
<dbReference type="InterPro" id="IPR036960">
    <property type="entry name" value="T-box_sf"/>
</dbReference>
<evidence type="ECO:0000313" key="10">
    <source>
        <dbReference type="Ensembl" id="ENSPSTP00000003601.1"/>
    </source>
</evidence>
<accession>A0A8C9EP38</accession>
<dbReference type="SMART" id="SM00425">
    <property type="entry name" value="TBOX"/>
    <property type="match status" value="1"/>
</dbReference>
<reference evidence="10" key="1">
    <citation type="submission" date="2025-08" db="UniProtKB">
        <authorList>
            <consortium name="Ensembl"/>
        </authorList>
    </citation>
    <scope>IDENTIFICATION</scope>
</reference>
<feature type="domain" description="T-box" evidence="9">
    <location>
        <begin position="98"/>
        <end position="213"/>
    </location>
</feature>
<evidence type="ECO:0000313" key="11">
    <source>
        <dbReference type="Proteomes" id="UP000694428"/>
    </source>
</evidence>
<dbReference type="Ensembl" id="ENSPSTT00000003777.1">
    <property type="protein sequence ID" value="ENSPSTP00000003601.1"/>
    <property type="gene ID" value="ENSPSTG00000002616.1"/>
</dbReference>
<dbReference type="InterPro" id="IPR001699">
    <property type="entry name" value="TF_T-box"/>
</dbReference>
<reference evidence="10" key="2">
    <citation type="submission" date="2025-09" db="UniProtKB">
        <authorList>
            <consortium name="Ensembl"/>
        </authorList>
    </citation>
    <scope>IDENTIFICATION</scope>
</reference>
<dbReference type="InterPro" id="IPR018186">
    <property type="entry name" value="TF_T-box_CS"/>
</dbReference>
<evidence type="ECO:0000256" key="6">
    <source>
        <dbReference type="ARBA" id="ARBA00044102"/>
    </source>
</evidence>
<dbReference type="PRINTS" id="PR00937">
    <property type="entry name" value="TBOX"/>
</dbReference>
<proteinExistence type="predicted"/>
<dbReference type="SUPFAM" id="SSF49417">
    <property type="entry name" value="p53-like transcription factors"/>
    <property type="match status" value="1"/>
</dbReference>
<protein>
    <recommendedName>
        <fullName evidence="6">T-box transcription factor TBX20</fullName>
    </recommendedName>
</protein>
<name>A0A8C9EP38_PAVCR</name>
<evidence type="ECO:0000259" key="9">
    <source>
        <dbReference type="PROSITE" id="PS50252"/>
    </source>
</evidence>
<dbReference type="PROSITE" id="PS01283">
    <property type="entry name" value="TBOX_1"/>
    <property type="match status" value="1"/>
</dbReference>
<sequence>MEYTSPPKPQLSSRANAFSIAALMSSGSSKDKEAAESTIKPLEQFVEKSSCAQPLSDLSGLEPHGDFSGSPSALCTEPLIPTTPIIPSEEMAKISCSLETKELWDKFHELGTEMIITKSGRRMFPTIRVSFSGVDPEAKYIVLMDIVPVDNKRYRYAYHRSSWLVAGKADPPLPARLYVHPDSPFTGEQLLKQMVSFEKVKLTNNELDQHGHVNFPRLVCHGASLSLPCILCLTYVVSFHRESVESLIQKHSYARSPIRTYGGEDDLGDDSQATQSRGSAFTTSDNLSLSSWVSSSTSFPGFQHPQSLSALGTSTASIATPIPHPIQGSLPPYSRLGMPLTPSAIASSMQGTGPTFPSFHMPRYHHYFQQGPYAAIQGLRHSSAVMTPFV</sequence>
<comment type="subcellular location">
    <subcellularLocation>
        <location evidence="1 7">Nucleus</location>
    </subcellularLocation>
</comment>
<dbReference type="GO" id="GO:0001708">
    <property type="term" value="P:cell fate specification"/>
    <property type="evidence" value="ECO:0007669"/>
    <property type="project" value="TreeGrafter"/>
</dbReference>
<dbReference type="Pfam" id="PF00907">
    <property type="entry name" value="T-box"/>
    <property type="match status" value="1"/>
</dbReference>
<evidence type="ECO:0000256" key="2">
    <source>
        <dbReference type="ARBA" id="ARBA00023015"/>
    </source>
</evidence>
<evidence type="ECO:0000256" key="5">
    <source>
        <dbReference type="ARBA" id="ARBA00023242"/>
    </source>
</evidence>
<keyword evidence="2" id="KW-0805">Transcription regulation</keyword>
<dbReference type="GO" id="GO:0000981">
    <property type="term" value="F:DNA-binding transcription factor activity, RNA polymerase II-specific"/>
    <property type="evidence" value="ECO:0007669"/>
    <property type="project" value="TreeGrafter"/>
</dbReference>
<dbReference type="InterPro" id="IPR046360">
    <property type="entry name" value="T-box_DNA-bd"/>
</dbReference>
<dbReference type="GO" id="GO:0000785">
    <property type="term" value="C:chromatin"/>
    <property type="evidence" value="ECO:0007669"/>
    <property type="project" value="TreeGrafter"/>
</dbReference>
<dbReference type="Proteomes" id="UP000694428">
    <property type="component" value="Unplaced"/>
</dbReference>
<feature type="region of interest" description="Disordered" evidence="8">
    <location>
        <begin position="261"/>
        <end position="283"/>
    </location>
</feature>
<keyword evidence="3 7" id="KW-0238">DNA-binding</keyword>
<comment type="caution">
    <text evidence="7">Lacks conserved residue(s) required for the propagation of feature annotation.</text>
</comment>
<dbReference type="GO" id="GO:0045893">
    <property type="term" value="P:positive regulation of DNA-templated transcription"/>
    <property type="evidence" value="ECO:0007669"/>
    <property type="project" value="InterPro"/>
</dbReference>
<dbReference type="GO" id="GO:0000978">
    <property type="term" value="F:RNA polymerase II cis-regulatory region sequence-specific DNA binding"/>
    <property type="evidence" value="ECO:0007669"/>
    <property type="project" value="InterPro"/>
</dbReference>
<dbReference type="PANTHER" id="PTHR11267">
    <property type="entry name" value="T-BOX PROTEIN-RELATED"/>
    <property type="match status" value="1"/>
</dbReference>
<dbReference type="GO" id="GO:0007507">
    <property type="term" value="P:heart development"/>
    <property type="evidence" value="ECO:0007669"/>
    <property type="project" value="UniProtKB-ARBA"/>
</dbReference>
<organism evidence="10 11">
    <name type="scientific">Pavo cristatus</name>
    <name type="common">Indian peafowl</name>
    <name type="synonym">Blue peafowl</name>
    <dbReference type="NCBI Taxonomy" id="9049"/>
    <lineage>
        <taxon>Eukaryota</taxon>
        <taxon>Metazoa</taxon>
        <taxon>Chordata</taxon>
        <taxon>Craniata</taxon>
        <taxon>Vertebrata</taxon>
        <taxon>Euteleostomi</taxon>
        <taxon>Archelosauria</taxon>
        <taxon>Archosauria</taxon>
        <taxon>Dinosauria</taxon>
        <taxon>Saurischia</taxon>
        <taxon>Theropoda</taxon>
        <taxon>Coelurosauria</taxon>
        <taxon>Aves</taxon>
        <taxon>Neognathae</taxon>
        <taxon>Galloanserae</taxon>
        <taxon>Galliformes</taxon>
        <taxon>Phasianidae</taxon>
        <taxon>Phasianinae</taxon>
        <taxon>Pavo</taxon>
    </lineage>
</organism>